<dbReference type="KEGG" id="kba:A0U89_12260"/>
<dbReference type="EMBL" id="CP014674">
    <property type="protein sequence ID" value="AOX17787.1"/>
    <property type="molecule type" value="Genomic_DNA"/>
</dbReference>
<proteinExistence type="predicted"/>
<organism evidence="1 2">
    <name type="scientific">Kozakia baliensis</name>
    <dbReference type="NCBI Taxonomy" id="153496"/>
    <lineage>
        <taxon>Bacteria</taxon>
        <taxon>Pseudomonadati</taxon>
        <taxon>Pseudomonadota</taxon>
        <taxon>Alphaproteobacteria</taxon>
        <taxon>Acetobacterales</taxon>
        <taxon>Acetobacteraceae</taxon>
        <taxon>Kozakia</taxon>
    </lineage>
</organism>
<protein>
    <submittedName>
        <fullName evidence="1">Uncharacterized protein</fullName>
    </submittedName>
</protein>
<evidence type="ECO:0000313" key="1">
    <source>
        <dbReference type="EMBL" id="AOX17787.1"/>
    </source>
</evidence>
<sequence>MAFGIQRQSNGFGGFAVGIRPKDPADDLGLLVIDGAFAADRLAMTVALFDNIVAVAQAATGFAQFDAATQTPPGLVGQFLEIERIHRAGQANMEMIDLTL</sequence>
<dbReference type="Proteomes" id="UP000179145">
    <property type="component" value="Chromosome"/>
</dbReference>
<reference evidence="1 2" key="1">
    <citation type="journal article" date="2016" name="Microb. Cell Fact.">
        <title>Dissection of exopolysaccharide biosynthesis in Kozakia baliensis.</title>
        <authorList>
            <person name="Brandt J.U."/>
            <person name="Jakob F."/>
            <person name="Behr J."/>
            <person name="Geissler A.J."/>
            <person name="Vogel R.F."/>
        </authorList>
    </citation>
    <scope>NUCLEOTIDE SEQUENCE [LARGE SCALE GENOMIC DNA]</scope>
    <source>
        <strain evidence="1 2">DSM 14400</strain>
    </source>
</reference>
<name>A0A1D8UWB0_9PROT</name>
<evidence type="ECO:0000313" key="2">
    <source>
        <dbReference type="Proteomes" id="UP000179145"/>
    </source>
</evidence>
<keyword evidence="2" id="KW-1185">Reference proteome</keyword>
<dbReference type="AlphaFoldDB" id="A0A1D8UWB0"/>
<gene>
    <name evidence="1" type="ORF">A0U89_12260</name>
</gene>
<accession>A0A1D8UWB0</accession>